<gene>
    <name evidence="1" type="ORF">SAMN05216490_4429</name>
</gene>
<accession>A0A1H2BXG3</accession>
<dbReference type="EMBL" id="LT629740">
    <property type="protein sequence ID" value="SDT62784.1"/>
    <property type="molecule type" value="Genomic_DNA"/>
</dbReference>
<name>A0A1H2BXG3_MUCMA</name>
<keyword evidence="2" id="KW-1185">Reference proteome</keyword>
<evidence type="ECO:0000313" key="2">
    <source>
        <dbReference type="Proteomes" id="UP000199679"/>
    </source>
</evidence>
<proteinExistence type="predicted"/>
<sequence length="49" mass="5570">MEVIKLVTRAMGNILGSYFSSDMEVMSEEAQKIFQMTRTGKNILKLSKN</sequence>
<dbReference type="STRING" id="652787.SAMN05216490_4429"/>
<dbReference type="AlphaFoldDB" id="A0A1H2BXG3"/>
<organism evidence="1 2">
    <name type="scientific">Mucilaginibacter mallensis</name>
    <dbReference type="NCBI Taxonomy" id="652787"/>
    <lineage>
        <taxon>Bacteria</taxon>
        <taxon>Pseudomonadati</taxon>
        <taxon>Bacteroidota</taxon>
        <taxon>Sphingobacteriia</taxon>
        <taxon>Sphingobacteriales</taxon>
        <taxon>Sphingobacteriaceae</taxon>
        <taxon>Mucilaginibacter</taxon>
    </lineage>
</organism>
<protein>
    <submittedName>
        <fullName evidence="1">Uncharacterized protein</fullName>
    </submittedName>
</protein>
<dbReference type="Proteomes" id="UP000199679">
    <property type="component" value="Chromosome I"/>
</dbReference>
<evidence type="ECO:0000313" key="1">
    <source>
        <dbReference type="EMBL" id="SDT62784.1"/>
    </source>
</evidence>
<reference evidence="1 2" key="1">
    <citation type="submission" date="2016-10" db="EMBL/GenBank/DDBJ databases">
        <authorList>
            <person name="de Groot N.N."/>
        </authorList>
    </citation>
    <scope>NUCLEOTIDE SEQUENCE [LARGE SCALE GENOMIC DNA]</scope>
    <source>
        <strain evidence="1 2">MP1X4</strain>
    </source>
</reference>